<dbReference type="Pfam" id="PF02214">
    <property type="entry name" value="BTB_2"/>
    <property type="match status" value="1"/>
</dbReference>
<evidence type="ECO:0000259" key="1">
    <source>
        <dbReference type="Pfam" id="PF02214"/>
    </source>
</evidence>
<proteinExistence type="predicted"/>
<dbReference type="SUPFAM" id="SSF54695">
    <property type="entry name" value="POZ domain"/>
    <property type="match status" value="1"/>
</dbReference>
<dbReference type="GO" id="GO:0051260">
    <property type="term" value="P:protein homooligomerization"/>
    <property type="evidence" value="ECO:0007669"/>
    <property type="project" value="InterPro"/>
</dbReference>
<sequence length="158" mass="19552">MQPPFFITINASGSKFFFHRDYINKYPNTFLYCLLSFNDRKYEHENYFNESDYEVNVDYEPSDFSHIHYYYTTGIFPEYYTKKIIEIFDFFSVILPDRRWMGVNTPSYHRYNTKKNKTDHDICFCTRRKLKEEKYCRKCTEKDDNLIKFCEERKRRAQ</sequence>
<feature type="non-terminal residue" evidence="2">
    <location>
        <position position="1"/>
    </location>
</feature>
<organism evidence="2 3">
    <name type="scientific">Dentiscutata erythropus</name>
    <dbReference type="NCBI Taxonomy" id="1348616"/>
    <lineage>
        <taxon>Eukaryota</taxon>
        <taxon>Fungi</taxon>
        <taxon>Fungi incertae sedis</taxon>
        <taxon>Mucoromycota</taxon>
        <taxon>Glomeromycotina</taxon>
        <taxon>Glomeromycetes</taxon>
        <taxon>Diversisporales</taxon>
        <taxon>Gigasporaceae</taxon>
        <taxon>Dentiscutata</taxon>
    </lineage>
</organism>
<name>A0A9N9IUR6_9GLOM</name>
<dbReference type="Gene3D" id="3.30.710.10">
    <property type="entry name" value="Potassium Channel Kv1.1, Chain A"/>
    <property type="match status" value="1"/>
</dbReference>
<protein>
    <submittedName>
        <fullName evidence="2">11570_t:CDS:1</fullName>
    </submittedName>
</protein>
<reference evidence="2" key="1">
    <citation type="submission" date="2021-06" db="EMBL/GenBank/DDBJ databases">
        <authorList>
            <person name="Kallberg Y."/>
            <person name="Tangrot J."/>
            <person name="Rosling A."/>
        </authorList>
    </citation>
    <scope>NUCLEOTIDE SEQUENCE</scope>
    <source>
        <strain evidence="2">MA453B</strain>
    </source>
</reference>
<evidence type="ECO:0000313" key="2">
    <source>
        <dbReference type="EMBL" id="CAG8750673.1"/>
    </source>
</evidence>
<keyword evidence="3" id="KW-1185">Reference proteome</keyword>
<evidence type="ECO:0000313" key="3">
    <source>
        <dbReference type="Proteomes" id="UP000789405"/>
    </source>
</evidence>
<dbReference type="EMBL" id="CAJVPY010015235">
    <property type="protein sequence ID" value="CAG8750673.1"/>
    <property type="molecule type" value="Genomic_DNA"/>
</dbReference>
<dbReference type="InterPro" id="IPR011333">
    <property type="entry name" value="SKP1/BTB/POZ_sf"/>
</dbReference>
<dbReference type="InterPro" id="IPR003131">
    <property type="entry name" value="T1-type_BTB"/>
</dbReference>
<dbReference type="AlphaFoldDB" id="A0A9N9IUR6"/>
<comment type="caution">
    <text evidence="2">The sequence shown here is derived from an EMBL/GenBank/DDBJ whole genome shotgun (WGS) entry which is preliminary data.</text>
</comment>
<accession>A0A9N9IUR6</accession>
<dbReference type="OrthoDB" id="10484394at2759"/>
<dbReference type="Proteomes" id="UP000789405">
    <property type="component" value="Unassembled WGS sequence"/>
</dbReference>
<gene>
    <name evidence="2" type="ORF">DERYTH_LOCUS16867</name>
</gene>
<feature type="domain" description="Potassium channel tetramerisation-type BTB" evidence="1">
    <location>
        <begin position="7"/>
        <end position="79"/>
    </location>
</feature>